<dbReference type="Gene3D" id="3.60.70.12">
    <property type="entry name" value="L-amino peptidase D-ALA esterase/amidase"/>
    <property type="match status" value="1"/>
</dbReference>
<dbReference type="AlphaFoldDB" id="A0A0P0Z9G6"/>
<dbReference type="EMBL" id="LC066395">
    <property type="protein sequence ID" value="BAT30824.1"/>
    <property type="molecule type" value="Genomic_DNA"/>
</dbReference>
<evidence type="ECO:0000313" key="2">
    <source>
        <dbReference type="EMBL" id="BAT30824.1"/>
    </source>
</evidence>
<name>A0A0P0Z9G6_9HYPH</name>
<proteinExistence type="inferred from homology"/>
<dbReference type="InterPro" id="IPR016117">
    <property type="entry name" value="ArgJ-like_dom_sf"/>
</dbReference>
<dbReference type="PANTHER" id="PTHR36512">
    <property type="entry name" value="D-AMINOPEPTIDASE"/>
    <property type="match status" value="1"/>
</dbReference>
<dbReference type="RefSeq" id="WP_007067705.1">
    <property type="nucleotide sequence ID" value="NZ_BBWO01000012.1"/>
</dbReference>
<dbReference type="Pfam" id="PF03576">
    <property type="entry name" value="Peptidase_S58"/>
    <property type="match status" value="1"/>
</dbReference>
<dbReference type="SUPFAM" id="SSF56266">
    <property type="entry name" value="DmpA/ArgJ-like"/>
    <property type="match status" value="1"/>
</dbReference>
<accession>A0A0P0Z9G6</accession>
<sequence>MTVWKAGARNDITDVSGLGVGQSEDARLASGTSVVVFDEPAIASVSILGGAPGTRETNLLDPENLVGGVDALVLSGGSAFGLDAASGVQACLREQGRGFAVGPARVPIVPAAILFDLLNEGDKDWGRFPPYRDLGYEAATNAGRDRVTLGRHGAGFGARTARMRGGTGSASCVLPSGITIGAIVAVNAVGSPTIGTGRHFWASPFEIDREFGGYGLPSPMPNDAVDPFSKLHAAEGANTTIGIVVTDARLDKASCKRLAIAGQDGFARAIWPSHTDFDGDLVFSASTGRHDGPQTSAERIELMAAATAVMARAVARGVYQANRETLADES</sequence>
<dbReference type="CDD" id="cd02252">
    <property type="entry name" value="nylC_like"/>
    <property type="match status" value="1"/>
</dbReference>
<dbReference type="PANTHER" id="PTHR36512:SF3">
    <property type="entry name" value="BLR5678 PROTEIN"/>
    <property type="match status" value="1"/>
</dbReference>
<dbReference type="GO" id="GO:0004177">
    <property type="term" value="F:aminopeptidase activity"/>
    <property type="evidence" value="ECO:0007669"/>
    <property type="project" value="TreeGrafter"/>
</dbReference>
<reference evidence="2" key="1">
    <citation type="journal article" date="2015" name="Proc. Natl. Acad. Sci. U.S.A.">
        <title>Bacterial clade with the ribosomal RNA operon on a small plasmid rather than the chromosome.</title>
        <authorList>
            <person name="Anda M."/>
            <person name="Ohtsubo Y."/>
            <person name="Okubo T."/>
            <person name="Sugawara M."/>
            <person name="Nagata Y."/>
            <person name="Tsuda M."/>
            <person name="Minamisawa K."/>
            <person name="Mitsui H."/>
        </authorList>
    </citation>
    <scope>NUCLEOTIDE SEQUENCE</scope>
    <source>
        <strain evidence="2">DSM 15513</strain>
    </source>
</reference>
<evidence type="ECO:0000256" key="1">
    <source>
        <dbReference type="ARBA" id="ARBA00007068"/>
    </source>
</evidence>
<protein>
    <submittedName>
        <fullName evidence="2">Peptidase S58 DmpA</fullName>
    </submittedName>
</protein>
<comment type="similarity">
    <text evidence="1">Belongs to the peptidase S58 family.</text>
</comment>
<organism evidence="2">
    <name type="scientific">Fulvimarina pelagi</name>
    <dbReference type="NCBI Taxonomy" id="217511"/>
    <lineage>
        <taxon>Bacteria</taxon>
        <taxon>Pseudomonadati</taxon>
        <taxon>Pseudomonadota</taxon>
        <taxon>Alphaproteobacteria</taxon>
        <taxon>Hyphomicrobiales</taxon>
        <taxon>Aurantimonadaceae</taxon>
        <taxon>Fulvimarina</taxon>
    </lineage>
</organism>
<dbReference type="InterPro" id="IPR005321">
    <property type="entry name" value="Peptidase_S58_DmpA"/>
</dbReference>
<dbReference type="OrthoDB" id="9808347at2"/>